<dbReference type="Ensembl" id="ENSFHET00000021906.1">
    <property type="protein sequence ID" value="ENSFHEP00000014157.1"/>
    <property type="gene ID" value="ENSFHEG00000015692.1"/>
</dbReference>
<evidence type="ECO:0000313" key="8">
    <source>
        <dbReference type="Ensembl" id="ENSFHEP00000014157.1"/>
    </source>
</evidence>
<dbReference type="Gene3D" id="3.10.100.10">
    <property type="entry name" value="Mannose-Binding Protein A, subunit A"/>
    <property type="match status" value="1"/>
</dbReference>
<dbReference type="InterPro" id="IPR016187">
    <property type="entry name" value="CTDL_fold"/>
</dbReference>
<comment type="subcellular location">
    <subcellularLocation>
        <location evidence="1">Cell membrane</location>
        <topology evidence="1">Single-pass type II membrane protein</topology>
    </subcellularLocation>
</comment>
<dbReference type="AlphaFoldDB" id="A0A146Z7S2"/>
<accession>A0A146Z7S2</accession>
<dbReference type="EMBL" id="GCES01024546">
    <property type="protein sequence ID" value="JAR61777.1"/>
    <property type="molecule type" value="Transcribed_RNA"/>
</dbReference>
<reference evidence="8" key="2">
    <citation type="submission" date="2025-05" db="UniProtKB">
        <authorList>
            <consortium name="Ensembl"/>
        </authorList>
    </citation>
    <scope>IDENTIFICATION</scope>
</reference>
<dbReference type="InterPro" id="IPR016186">
    <property type="entry name" value="C-type_lectin-like/link_sf"/>
</dbReference>
<feature type="domain" description="C-type lectin" evidence="6">
    <location>
        <begin position="91"/>
        <end position="221"/>
    </location>
</feature>
<feature type="coiled-coil region" evidence="3">
    <location>
        <begin position="54"/>
        <end position="81"/>
    </location>
</feature>
<keyword evidence="5" id="KW-1133">Transmembrane helix</keyword>
<evidence type="ECO:0000256" key="1">
    <source>
        <dbReference type="ARBA" id="ARBA00004401"/>
    </source>
</evidence>
<name>A0A146Z7S2_FUNHE</name>
<keyword evidence="9" id="KW-1185">Reference proteome</keyword>
<dbReference type="PANTHER" id="PTHR45710:SF26">
    <property type="entry name" value="RH26557P"/>
    <property type="match status" value="1"/>
</dbReference>
<dbReference type="SUPFAM" id="SSF56436">
    <property type="entry name" value="C-type lectin-like"/>
    <property type="match status" value="1"/>
</dbReference>
<evidence type="ECO:0000259" key="6">
    <source>
        <dbReference type="PROSITE" id="PS50041"/>
    </source>
</evidence>
<dbReference type="Proteomes" id="UP000265000">
    <property type="component" value="Unplaced"/>
</dbReference>
<evidence type="ECO:0000256" key="5">
    <source>
        <dbReference type="SAM" id="Phobius"/>
    </source>
</evidence>
<keyword evidence="5" id="KW-0472">Membrane</keyword>
<keyword evidence="2" id="KW-0430">Lectin</keyword>
<dbReference type="Pfam" id="PF00059">
    <property type="entry name" value="Lectin_C"/>
    <property type="match status" value="1"/>
</dbReference>
<dbReference type="InterPro" id="IPR001304">
    <property type="entry name" value="C-type_lectin-like"/>
</dbReference>
<keyword evidence="3" id="KW-0175">Coiled coil</keyword>
<keyword evidence="5" id="KW-0812">Transmembrane</keyword>
<evidence type="ECO:0000313" key="7">
    <source>
        <dbReference type="EMBL" id="JAR61777.1"/>
    </source>
</evidence>
<protein>
    <submittedName>
        <fullName evidence="8">Hepatic lectin-like</fullName>
    </submittedName>
</protein>
<dbReference type="InterPro" id="IPR050828">
    <property type="entry name" value="C-type_lectin/matrix_domain"/>
</dbReference>
<dbReference type="GeneTree" id="ENSGT01030000234575"/>
<evidence type="ECO:0000256" key="3">
    <source>
        <dbReference type="SAM" id="Coils"/>
    </source>
</evidence>
<dbReference type="GO" id="GO:0030246">
    <property type="term" value="F:carbohydrate binding"/>
    <property type="evidence" value="ECO:0007669"/>
    <property type="project" value="UniProtKB-KW"/>
</dbReference>
<reference evidence="7" key="1">
    <citation type="submission" date="2015-01" db="EMBL/GenBank/DDBJ databases">
        <title>EvidentialGene: Evidence-directed Construction of Complete mRNA Transcriptomes without Genomes.</title>
        <authorList>
            <person name="Gilbert D.G."/>
        </authorList>
    </citation>
    <scope>NUCLEOTIDE SEQUENCE</scope>
</reference>
<dbReference type="CDD" id="cd03590">
    <property type="entry name" value="CLECT_DC-SIGN_like"/>
    <property type="match status" value="1"/>
</dbReference>
<evidence type="ECO:0000256" key="4">
    <source>
        <dbReference type="SAM" id="MobiDB-lite"/>
    </source>
</evidence>
<dbReference type="PANTHER" id="PTHR45710">
    <property type="entry name" value="C-TYPE LECTIN DOMAIN-CONTAINING PROTEIN 180"/>
    <property type="match status" value="1"/>
</dbReference>
<dbReference type="PROSITE" id="PS50041">
    <property type="entry name" value="C_TYPE_LECTIN_2"/>
    <property type="match status" value="1"/>
</dbReference>
<dbReference type="InterPro" id="IPR033989">
    <property type="entry name" value="CD209-like_CTLD"/>
</dbReference>
<evidence type="ECO:0000313" key="9">
    <source>
        <dbReference type="Proteomes" id="UP000265000"/>
    </source>
</evidence>
<sequence length="230" mass="26227">MRRPASCEEGEAAGSHHENPTRTSKVPPVKVVLLVLGSLLAAALVVICRLSTHIVQIKANLQSLTEENNALRRKLPGAEDEAFCEDGWVRFDGTCYYFSTNRLSWEESRKSCREPGAELVTVDTREEQYFLRSVLNRKMKTFDDMFWIGLTDSLEEGRWIWVDGSDLSESLQFWSQKEPDNWTGENPAGEDCVRMGMEGGGVPMKNWYDNDCTSAQKRICEKKLQRPKKK</sequence>
<evidence type="ECO:0000256" key="2">
    <source>
        <dbReference type="ARBA" id="ARBA00022734"/>
    </source>
</evidence>
<dbReference type="GO" id="GO:0005886">
    <property type="term" value="C:plasma membrane"/>
    <property type="evidence" value="ECO:0007669"/>
    <property type="project" value="UniProtKB-SubCell"/>
</dbReference>
<organism evidence="7">
    <name type="scientific">Fundulus heteroclitus</name>
    <name type="common">Killifish</name>
    <name type="synonym">Mummichog</name>
    <dbReference type="NCBI Taxonomy" id="8078"/>
    <lineage>
        <taxon>Eukaryota</taxon>
        <taxon>Metazoa</taxon>
        <taxon>Chordata</taxon>
        <taxon>Craniata</taxon>
        <taxon>Vertebrata</taxon>
        <taxon>Euteleostomi</taxon>
        <taxon>Actinopterygii</taxon>
        <taxon>Neopterygii</taxon>
        <taxon>Teleostei</taxon>
        <taxon>Neoteleostei</taxon>
        <taxon>Acanthomorphata</taxon>
        <taxon>Ovalentaria</taxon>
        <taxon>Atherinomorphae</taxon>
        <taxon>Cyprinodontiformes</taxon>
        <taxon>Fundulidae</taxon>
        <taxon>Fundulus</taxon>
    </lineage>
</organism>
<dbReference type="SMART" id="SM00034">
    <property type="entry name" value="CLECT"/>
    <property type="match status" value="1"/>
</dbReference>
<feature type="region of interest" description="Disordered" evidence="4">
    <location>
        <begin position="1"/>
        <end position="24"/>
    </location>
</feature>
<feature type="transmembrane region" description="Helical" evidence="5">
    <location>
        <begin position="31"/>
        <end position="50"/>
    </location>
</feature>
<proteinExistence type="predicted"/>